<dbReference type="InParanoid" id="F0ZVP5"/>
<accession>F0ZVP5</accession>
<dbReference type="OMA" id="HFTRLYY"/>
<dbReference type="GO" id="GO:0044613">
    <property type="term" value="C:nuclear pore central transport channel"/>
    <property type="evidence" value="ECO:0000318"/>
    <property type="project" value="GO_Central"/>
</dbReference>
<dbReference type="eggNOG" id="KOG4353">
    <property type="taxonomic scope" value="Eukaryota"/>
</dbReference>
<dbReference type="SUPFAM" id="SSF54427">
    <property type="entry name" value="NTF2-like"/>
    <property type="match status" value="1"/>
</dbReference>
<dbReference type="InterPro" id="IPR032710">
    <property type="entry name" value="NTF2-like_dom_sf"/>
</dbReference>
<protein>
    <recommendedName>
        <fullName evidence="1">NTF2 domain-containing protein</fullName>
    </recommendedName>
</protein>
<dbReference type="Gene3D" id="3.10.450.50">
    <property type="match status" value="1"/>
</dbReference>
<evidence type="ECO:0000313" key="3">
    <source>
        <dbReference type="Proteomes" id="UP000001064"/>
    </source>
</evidence>
<gene>
    <name evidence="2" type="ORF">DICPUDRAFT_82156</name>
</gene>
<dbReference type="CDD" id="cd00780">
    <property type="entry name" value="NTF2"/>
    <property type="match status" value="1"/>
</dbReference>
<keyword evidence="3" id="KW-1185">Reference proteome</keyword>
<dbReference type="Proteomes" id="UP000001064">
    <property type="component" value="Unassembled WGS sequence"/>
</dbReference>
<dbReference type="InterPro" id="IPR045875">
    <property type="entry name" value="NTF2"/>
</dbReference>
<dbReference type="KEGG" id="dpp:DICPUDRAFT_82156"/>
<evidence type="ECO:0000259" key="1">
    <source>
        <dbReference type="PROSITE" id="PS50177"/>
    </source>
</evidence>
<dbReference type="AlphaFoldDB" id="F0ZVP5"/>
<dbReference type="PROSITE" id="PS50177">
    <property type="entry name" value="NTF2_DOMAIN"/>
    <property type="match status" value="1"/>
</dbReference>
<name>F0ZVP5_DICPU</name>
<dbReference type="GO" id="GO:0006913">
    <property type="term" value="P:nucleocytoplasmic transport"/>
    <property type="evidence" value="ECO:0000318"/>
    <property type="project" value="GO_Central"/>
</dbReference>
<feature type="domain" description="NTF2" evidence="1">
    <location>
        <begin position="35"/>
        <end position="153"/>
    </location>
</feature>
<dbReference type="FunCoup" id="F0ZVP5">
    <property type="interactions" value="133"/>
</dbReference>
<dbReference type="STRING" id="5786.F0ZVP5"/>
<dbReference type="InterPro" id="IPR018222">
    <property type="entry name" value="Nuclear_transport_factor_2_euk"/>
</dbReference>
<dbReference type="EMBL" id="GL871218">
    <property type="protein sequence ID" value="EGC31993.1"/>
    <property type="molecule type" value="Genomic_DNA"/>
</dbReference>
<reference evidence="3" key="1">
    <citation type="journal article" date="2011" name="Genome Biol.">
        <title>Comparative genomics of the social amoebae Dictyostelium discoideum and Dictyostelium purpureum.</title>
        <authorList>
            <consortium name="US DOE Joint Genome Institute (JGI-PGF)"/>
            <person name="Sucgang R."/>
            <person name="Kuo A."/>
            <person name="Tian X."/>
            <person name="Salerno W."/>
            <person name="Parikh A."/>
            <person name="Feasley C.L."/>
            <person name="Dalin E."/>
            <person name="Tu H."/>
            <person name="Huang E."/>
            <person name="Barry K."/>
            <person name="Lindquist E."/>
            <person name="Shapiro H."/>
            <person name="Bruce D."/>
            <person name="Schmutz J."/>
            <person name="Salamov A."/>
            <person name="Fey P."/>
            <person name="Gaudet P."/>
            <person name="Anjard C."/>
            <person name="Babu M.M."/>
            <person name="Basu S."/>
            <person name="Bushmanova Y."/>
            <person name="van der Wel H."/>
            <person name="Katoh-Kurasawa M."/>
            <person name="Dinh C."/>
            <person name="Coutinho P.M."/>
            <person name="Saito T."/>
            <person name="Elias M."/>
            <person name="Schaap P."/>
            <person name="Kay R.R."/>
            <person name="Henrissat B."/>
            <person name="Eichinger L."/>
            <person name="Rivero F."/>
            <person name="Putnam N.H."/>
            <person name="West C.M."/>
            <person name="Loomis W.F."/>
            <person name="Chisholm R.L."/>
            <person name="Shaulsky G."/>
            <person name="Strassmann J.E."/>
            <person name="Queller D.C."/>
            <person name="Kuspa A."/>
            <person name="Grigoriev I.V."/>
        </authorList>
    </citation>
    <scope>NUCLEOTIDE SEQUENCE [LARGE SCALE GENOMIC DNA]</scope>
    <source>
        <strain evidence="3">QSDP1</strain>
    </source>
</reference>
<proteinExistence type="predicted"/>
<sequence>MSFKKFNNNPSNNDISSYGNVDENLKKIVETISPRAEAFVKEYFYNMFDNNRGELVQLYKDDSVSIWNGTECKGKEHIGKLLAEIPKSKHIVETFDCQPMPGEDKENPNLLINASGKVTYGESSTHEFHQTFYLAKDPTNPNIFFISFDCIRLNS</sequence>
<dbReference type="InterPro" id="IPR002075">
    <property type="entry name" value="NTF2_dom"/>
</dbReference>
<dbReference type="PANTHER" id="PTHR12612">
    <property type="entry name" value="NUCLEAR TRANSPORT FACTOR 2"/>
    <property type="match status" value="1"/>
</dbReference>
<evidence type="ECO:0000313" key="2">
    <source>
        <dbReference type="EMBL" id="EGC31993.1"/>
    </source>
</evidence>
<dbReference type="OrthoDB" id="25408at2759"/>
<dbReference type="FunFam" id="3.10.450.50:FF:000074">
    <property type="entry name" value="Uncharacterized protein"/>
    <property type="match status" value="1"/>
</dbReference>
<dbReference type="GeneID" id="10507663"/>
<organism evidence="2 3">
    <name type="scientific">Dictyostelium purpureum</name>
    <name type="common">Slime mold</name>
    <dbReference type="NCBI Taxonomy" id="5786"/>
    <lineage>
        <taxon>Eukaryota</taxon>
        <taxon>Amoebozoa</taxon>
        <taxon>Evosea</taxon>
        <taxon>Eumycetozoa</taxon>
        <taxon>Dictyostelia</taxon>
        <taxon>Dictyosteliales</taxon>
        <taxon>Dictyosteliaceae</taxon>
        <taxon>Dictyostelium</taxon>
    </lineage>
</organism>
<dbReference type="RefSeq" id="XP_003291491.1">
    <property type="nucleotide sequence ID" value="XM_003291443.1"/>
</dbReference>
<dbReference type="VEuPathDB" id="AmoebaDB:DICPUDRAFT_82156"/>
<dbReference type="Pfam" id="PF02136">
    <property type="entry name" value="NTF2"/>
    <property type="match status" value="1"/>
</dbReference>